<dbReference type="SUPFAM" id="SSF50494">
    <property type="entry name" value="Trypsin-like serine proteases"/>
    <property type="match status" value="1"/>
</dbReference>
<dbReference type="GO" id="GO:0006508">
    <property type="term" value="P:proteolysis"/>
    <property type="evidence" value="ECO:0007669"/>
    <property type="project" value="UniProtKB-KW"/>
</dbReference>
<dbReference type="InterPro" id="IPR051201">
    <property type="entry name" value="Chloro_Bact_Ser_Proteases"/>
</dbReference>
<dbReference type="AlphaFoldDB" id="A0A1M5NKR9"/>
<dbReference type="OrthoDB" id="9758917at2"/>
<organism evidence="3 4">
    <name type="scientific">Flagellimonas flava</name>
    <dbReference type="NCBI Taxonomy" id="570519"/>
    <lineage>
        <taxon>Bacteria</taxon>
        <taxon>Pseudomonadati</taxon>
        <taxon>Bacteroidota</taxon>
        <taxon>Flavobacteriia</taxon>
        <taxon>Flavobacteriales</taxon>
        <taxon>Flavobacteriaceae</taxon>
        <taxon>Flagellimonas</taxon>
    </lineage>
</organism>
<dbReference type="SUPFAM" id="SSF50156">
    <property type="entry name" value="PDZ domain-like"/>
    <property type="match status" value="1"/>
</dbReference>
<protein>
    <submittedName>
        <fullName evidence="3">Serine protease Do</fullName>
    </submittedName>
</protein>
<keyword evidence="1 3" id="KW-0645">Protease</keyword>
<evidence type="ECO:0000256" key="1">
    <source>
        <dbReference type="ARBA" id="ARBA00022670"/>
    </source>
</evidence>
<gene>
    <name evidence="3" type="ORF">SAMN04488116_2851</name>
</gene>
<accession>A0A1M5NKR9</accession>
<dbReference type="InterPro" id="IPR036034">
    <property type="entry name" value="PDZ_sf"/>
</dbReference>
<dbReference type="STRING" id="570519.SAMN04488116_2851"/>
<dbReference type="GO" id="GO:0004252">
    <property type="term" value="F:serine-type endopeptidase activity"/>
    <property type="evidence" value="ECO:0007669"/>
    <property type="project" value="InterPro"/>
</dbReference>
<keyword evidence="2" id="KW-0378">Hydrolase</keyword>
<dbReference type="Pfam" id="PF13365">
    <property type="entry name" value="Trypsin_2"/>
    <property type="match status" value="1"/>
</dbReference>
<dbReference type="InterPro" id="IPR009003">
    <property type="entry name" value="Peptidase_S1_PA"/>
</dbReference>
<dbReference type="Proteomes" id="UP000184532">
    <property type="component" value="Unassembled WGS sequence"/>
</dbReference>
<dbReference type="InterPro" id="IPR001940">
    <property type="entry name" value="Peptidase_S1C"/>
</dbReference>
<name>A0A1M5NKR9_9FLAO</name>
<keyword evidence="4" id="KW-1185">Reference proteome</keyword>
<sequence length="343" mass="37011">MKTIFNLIFALIVSFHQVAGQSEMTPSETYQKVNDAVVEIIANSKDRSNPSFTLYEEGQGSGVVISKDGLVLTAAHVVQTAEKIEIRFTSGKKVPAKVIRLSKGADIALLKLAWIPDQMNVVTLGDSDKTQIGDKVCIIGAPYGLSHSLSVGHISRRHQELNKTTGFLRAEFFQTDAAINHGNSGGPMFNNKGEVIGIVSSILSESGGFEGIGFAATSNVTKNLVVDENSLYTGLDGYILDEGLAYLLNVPQKSGLLIQRVVPLSPADFAGLKGGILTTEFNEEEITLGGDIVLSVNNIKLDSLDVLEEIVQTIKDKKHENGYLKLEVLRGGKIEKLSVQLKN</sequence>
<proteinExistence type="predicted"/>
<dbReference type="RefSeq" id="WP_073180809.1">
    <property type="nucleotide sequence ID" value="NZ_FQWL01000005.1"/>
</dbReference>
<dbReference type="Gene3D" id="2.40.10.120">
    <property type="match status" value="1"/>
</dbReference>
<dbReference type="Gene3D" id="2.30.42.10">
    <property type="match status" value="1"/>
</dbReference>
<dbReference type="EMBL" id="FQWL01000005">
    <property type="protein sequence ID" value="SHG90057.1"/>
    <property type="molecule type" value="Genomic_DNA"/>
</dbReference>
<dbReference type="PANTHER" id="PTHR43343:SF3">
    <property type="entry name" value="PROTEASE DO-LIKE 8, CHLOROPLASTIC"/>
    <property type="match status" value="1"/>
</dbReference>
<dbReference type="PANTHER" id="PTHR43343">
    <property type="entry name" value="PEPTIDASE S12"/>
    <property type="match status" value="1"/>
</dbReference>
<evidence type="ECO:0000256" key="2">
    <source>
        <dbReference type="ARBA" id="ARBA00022801"/>
    </source>
</evidence>
<dbReference type="PRINTS" id="PR00834">
    <property type="entry name" value="PROTEASES2C"/>
</dbReference>
<evidence type="ECO:0000313" key="3">
    <source>
        <dbReference type="EMBL" id="SHG90057.1"/>
    </source>
</evidence>
<evidence type="ECO:0000313" key="4">
    <source>
        <dbReference type="Proteomes" id="UP000184532"/>
    </source>
</evidence>
<reference evidence="4" key="1">
    <citation type="submission" date="2016-11" db="EMBL/GenBank/DDBJ databases">
        <authorList>
            <person name="Varghese N."/>
            <person name="Submissions S."/>
        </authorList>
    </citation>
    <scope>NUCLEOTIDE SEQUENCE [LARGE SCALE GENOMIC DNA]</scope>
    <source>
        <strain evidence="4">DSM 22638</strain>
    </source>
</reference>